<proteinExistence type="predicted"/>
<name>A0ABS8WA21_9GAMM</name>
<dbReference type="InterPro" id="IPR018060">
    <property type="entry name" value="HTH_AraC"/>
</dbReference>
<keyword evidence="1" id="KW-0805">Transcription regulation</keyword>
<evidence type="ECO:0000256" key="1">
    <source>
        <dbReference type="ARBA" id="ARBA00023015"/>
    </source>
</evidence>
<dbReference type="PANTHER" id="PTHR43280:SF27">
    <property type="entry name" value="TRANSCRIPTIONAL REGULATOR MTLR"/>
    <property type="match status" value="1"/>
</dbReference>
<protein>
    <submittedName>
        <fullName evidence="5">AraC family transcriptional regulator</fullName>
    </submittedName>
</protein>
<evidence type="ECO:0000256" key="2">
    <source>
        <dbReference type="ARBA" id="ARBA00023125"/>
    </source>
</evidence>
<dbReference type="PRINTS" id="PR00032">
    <property type="entry name" value="HTHARAC"/>
</dbReference>
<dbReference type="Proteomes" id="UP001201273">
    <property type="component" value="Unassembled WGS sequence"/>
</dbReference>
<dbReference type="SUPFAM" id="SSF46689">
    <property type="entry name" value="Homeodomain-like"/>
    <property type="match status" value="2"/>
</dbReference>
<dbReference type="EMBL" id="JAIMJA010000010">
    <property type="protein sequence ID" value="MCE2595330.1"/>
    <property type="molecule type" value="Genomic_DNA"/>
</dbReference>
<reference evidence="5 6" key="1">
    <citation type="journal article" date="2022" name="Environ. Microbiol. Rep.">
        <title>Eco-phylogenetic analyses reveal divergent evolution of vitamin B12 metabolism in the marine bacterial family 'Psychromonadaceae'.</title>
        <authorList>
            <person name="Jin X."/>
            <person name="Yang Y."/>
            <person name="Cao H."/>
            <person name="Gao B."/>
            <person name="Zhao Z."/>
        </authorList>
    </citation>
    <scope>NUCLEOTIDE SEQUENCE [LARGE SCALE GENOMIC DNA]</scope>
    <source>
        <strain evidence="5 6">MKS20</strain>
    </source>
</reference>
<dbReference type="InterPro" id="IPR020449">
    <property type="entry name" value="Tscrpt_reg_AraC-type_HTH"/>
</dbReference>
<organism evidence="5 6">
    <name type="scientific">Motilimonas cestriensis</name>
    <dbReference type="NCBI Taxonomy" id="2742685"/>
    <lineage>
        <taxon>Bacteria</taxon>
        <taxon>Pseudomonadati</taxon>
        <taxon>Pseudomonadota</taxon>
        <taxon>Gammaproteobacteria</taxon>
        <taxon>Alteromonadales</taxon>
        <taxon>Alteromonadales genera incertae sedis</taxon>
        <taxon>Motilimonas</taxon>
    </lineage>
</organism>
<comment type="caution">
    <text evidence="5">The sequence shown here is derived from an EMBL/GenBank/DDBJ whole genome shotgun (WGS) entry which is preliminary data.</text>
</comment>
<evidence type="ECO:0000256" key="3">
    <source>
        <dbReference type="ARBA" id="ARBA00023163"/>
    </source>
</evidence>
<evidence type="ECO:0000259" key="4">
    <source>
        <dbReference type="PROSITE" id="PS01124"/>
    </source>
</evidence>
<dbReference type="PANTHER" id="PTHR43280">
    <property type="entry name" value="ARAC-FAMILY TRANSCRIPTIONAL REGULATOR"/>
    <property type="match status" value="1"/>
</dbReference>
<dbReference type="Pfam" id="PF12833">
    <property type="entry name" value="HTH_18"/>
    <property type="match status" value="1"/>
</dbReference>
<keyword evidence="3" id="KW-0804">Transcription</keyword>
<accession>A0ABS8WA21</accession>
<evidence type="ECO:0000313" key="5">
    <source>
        <dbReference type="EMBL" id="MCE2595330.1"/>
    </source>
</evidence>
<dbReference type="PROSITE" id="PS00041">
    <property type="entry name" value="HTH_ARAC_FAMILY_1"/>
    <property type="match status" value="1"/>
</dbReference>
<dbReference type="InterPro" id="IPR018062">
    <property type="entry name" value="HTH_AraC-typ_CS"/>
</dbReference>
<sequence>MKPYIEKMCGDHTRPWRVMHYQCTESHFDWHYHLEYEIVLKRDCAGKLFVGDAILPFSHNTLALFGPHLPHTNTIDSLLNEASHNDTYVLWFSGQWINSLIKLLPEYQGIQRMLQRSNQGLLFCQEAAQQVYQHLQSHRQLSPLQQVNNVLAILAIMAEAPEQKSITSSSQPYVEETEKQHTKLNKATAFIEQHYHTQILVDDLCQHLHMSKSSVYRMFEKHFNNSFSVHLAQYRIGKACEQLINKNLAIAAIANRVGFNNLANFNRQFKLYKGMKPSEFRRQFSQRKA</sequence>
<dbReference type="Gene3D" id="1.10.10.60">
    <property type="entry name" value="Homeodomain-like"/>
    <property type="match status" value="2"/>
</dbReference>
<dbReference type="SMART" id="SM00342">
    <property type="entry name" value="HTH_ARAC"/>
    <property type="match status" value="1"/>
</dbReference>
<gene>
    <name evidence="5" type="ORF">K6Y31_10940</name>
</gene>
<keyword evidence="6" id="KW-1185">Reference proteome</keyword>
<dbReference type="RefSeq" id="WP_233052818.1">
    <property type="nucleotide sequence ID" value="NZ_JAIMJA010000010.1"/>
</dbReference>
<feature type="domain" description="HTH araC/xylS-type" evidence="4">
    <location>
        <begin position="185"/>
        <end position="283"/>
    </location>
</feature>
<keyword evidence="2" id="KW-0238">DNA-binding</keyword>
<dbReference type="PROSITE" id="PS01124">
    <property type="entry name" value="HTH_ARAC_FAMILY_2"/>
    <property type="match status" value="1"/>
</dbReference>
<evidence type="ECO:0000313" key="6">
    <source>
        <dbReference type="Proteomes" id="UP001201273"/>
    </source>
</evidence>
<dbReference type="InterPro" id="IPR009057">
    <property type="entry name" value="Homeodomain-like_sf"/>
</dbReference>